<accession>A0ABT4PK99</accession>
<protein>
    <submittedName>
        <fullName evidence="5">PQQ-binding-like beta-propeller repeat protein</fullName>
    </submittedName>
</protein>
<gene>
    <name evidence="5" type="ORF">O6P32_12325</name>
</gene>
<organism evidence="5 6">
    <name type="scientific">Phocaeicola acetigenes</name>
    <dbReference type="NCBI Taxonomy" id="3016083"/>
    <lineage>
        <taxon>Bacteria</taxon>
        <taxon>Pseudomonadati</taxon>
        <taxon>Bacteroidota</taxon>
        <taxon>Bacteroidia</taxon>
        <taxon>Bacteroidales</taxon>
        <taxon>Bacteroidaceae</taxon>
        <taxon>Phocaeicola</taxon>
    </lineage>
</organism>
<dbReference type="SMART" id="SM00564">
    <property type="entry name" value="PQQ"/>
    <property type="match status" value="7"/>
</dbReference>
<feature type="domain" description="Calcineurin-like phosphoesterase" evidence="2">
    <location>
        <begin position="117"/>
        <end position="293"/>
    </location>
</feature>
<dbReference type="Gene3D" id="3.60.21.10">
    <property type="match status" value="1"/>
</dbReference>
<feature type="chain" id="PRO_5047216033" evidence="1">
    <location>
        <begin position="21"/>
        <end position="828"/>
    </location>
</feature>
<comment type="caution">
    <text evidence="5">The sequence shown here is derived from an EMBL/GenBank/DDBJ whole genome shotgun (WGS) entry which is preliminary data.</text>
</comment>
<dbReference type="EMBL" id="JAPZVM010000012">
    <property type="protein sequence ID" value="MCZ8373482.1"/>
    <property type="molecule type" value="Genomic_DNA"/>
</dbReference>
<reference evidence="5" key="1">
    <citation type="submission" date="2022-12" db="EMBL/GenBank/DDBJ databases">
        <title>Phocaeicola acetigenes sp. nov., isolated feces from a healthy human.</title>
        <authorList>
            <person name="Do H."/>
            <person name="Ha Y.B."/>
            <person name="Kim J.-S."/>
            <person name="Suh M.K."/>
            <person name="Kim H.S."/>
            <person name="Lee J.-S."/>
        </authorList>
    </citation>
    <scope>NUCLEOTIDE SEQUENCE</scope>
    <source>
        <strain evidence="5">KGMB11183</strain>
    </source>
</reference>
<evidence type="ECO:0000259" key="2">
    <source>
        <dbReference type="Pfam" id="PF00149"/>
    </source>
</evidence>
<dbReference type="InterPro" id="IPR011047">
    <property type="entry name" value="Quinoprotein_ADH-like_sf"/>
</dbReference>
<dbReference type="InterPro" id="IPR015943">
    <property type="entry name" value="WD40/YVTN_repeat-like_dom_sf"/>
</dbReference>
<proteinExistence type="predicted"/>
<dbReference type="InterPro" id="IPR002372">
    <property type="entry name" value="PQQ_rpt_dom"/>
</dbReference>
<dbReference type="InterPro" id="IPR029052">
    <property type="entry name" value="Metallo-depent_PP-like"/>
</dbReference>
<evidence type="ECO:0000313" key="6">
    <source>
        <dbReference type="Proteomes" id="UP001141933"/>
    </source>
</evidence>
<feature type="domain" description="Pyrrolo-quinoline quinone repeat" evidence="3">
    <location>
        <begin position="498"/>
        <end position="614"/>
    </location>
</feature>
<dbReference type="SUPFAM" id="SSF56300">
    <property type="entry name" value="Metallo-dependent phosphatases"/>
    <property type="match status" value="1"/>
</dbReference>
<evidence type="ECO:0000313" key="5">
    <source>
        <dbReference type="EMBL" id="MCZ8373482.1"/>
    </source>
</evidence>
<evidence type="ECO:0000256" key="1">
    <source>
        <dbReference type="SAM" id="SignalP"/>
    </source>
</evidence>
<evidence type="ECO:0000259" key="3">
    <source>
        <dbReference type="Pfam" id="PF13360"/>
    </source>
</evidence>
<evidence type="ECO:0000259" key="4">
    <source>
        <dbReference type="Pfam" id="PF16371"/>
    </source>
</evidence>
<sequence length="828" mass="92446">MKIRLKTTLLLCGFPFYVSAQYIGKVYVDENYNGKYDAGETLLNKVSVSDGLNVVQTNQEGSFNLAGHEKAKFIFITTPSGYKTNNAYYRRIEAGRTAYDFGVIPYQNRINKDGSHRFIQISDTEIGSPQGQERWVQEVKDYAANEKAAFIIHTGDICYIPGLKSHLGMMNTMNMDTQMFYAIGNHDLVQGDYGEQVFESIYGPTFYSFEVGNVHYIVTPMLGGDYQPDYTKKDVYEWLKNDLKYVSKEKAVYVFNHDLLTADERMLYQISDNEFIDLDKYNLKAWIYGHWHVNHIHKHRSAYSVCTSTLACGGIDHASSAFRVFSVDGKGDFQSELRYTFINRTIELASISNGQAPVNEKGELPLSVNVYHTVSPVQKVTYDIRCSGQVWIKAQSMKKNTNFNWSALVQLPENCKKRLVTVVAEAYLSNGEIIKTEESFVYNDTRSTTQIQTSCDWTNLLRTPNHIGGNEANAVAPLRLAWVQNVKSNIYMTSPLVYKGNVYVASVDEDAQGKAALMSMEGETGKIRWKYMLDGSVKNSIAITDEVVFAQDVHSTLYAVDVNTGNLIWKKKMGTEAIPSFDGGIIAADGIVYAGTGQTMCAIEALSGKICWINKDWKSREGCTVTLSLEDGVLVGGAHWDAMYANDARTGQLLWTNRKDGLRNRSASPVLKDGILYVPSLSSFFIMNAHTGEILMRKELGYNVDVTSSPLITDELIIFGTAERGVVALDKSTLEEKWNFQTTPSFIYSAPYTRYPACTVETSPVQVGNNVYFTASDGILYALDIQTGKQIWRYTMGAPSFASVAVSGNALFVADFSGNVYGFVSDTE</sequence>
<dbReference type="InterPro" id="IPR004843">
    <property type="entry name" value="Calcineurin-like_PHP"/>
</dbReference>
<dbReference type="RefSeq" id="WP_269878814.1">
    <property type="nucleotide sequence ID" value="NZ_JAPZVM010000012.1"/>
</dbReference>
<dbReference type="PANTHER" id="PTHR34512:SF30">
    <property type="entry name" value="OUTER MEMBRANE PROTEIN ASSEMBLY FACTOR BAMB"/>
    <property type="match status" value="1"/>
</dbReference>
<keyword evidence="1" id="KW-0732">Signal</keyword>
<keyword evidence="6" id="KW-1185">Reference proteome</keyword>
<feature type="domain" description="Calcineurin-like phosphoesterase N-terminal" evidence="4">
    <location>
        <begin position="38"/>
        <end position="101"/>
    </location>
</feature>
<dbReference type="Pfam" id="PF00149">
    <property type="entry name" value="Metallophos"/>
    <property type="match status" value="1"/>
</dbReference>
<name>A0ABT4PK99_9BACT</name>
<dbReference type="Proteomes" id="UP001141933">
    <property type="component" value="Unassembled WGS sequence"/>
</dbReference>
<dbReference type="Gene3D" id="2.130.10.10">
    <property type="entry name" value="YVTN repeat-like/Quinoprotein amine dehydrogenase"/>
    <property type="match status" value="2"/>
</dbReference>
<dbReference type="InterPro" id="IPR032285">
    <property type="entry name" value="Metallophos_N"/>
</dbReference>
<feature type="signal peptide" evidence="1">
    <location>
        <begin position="1"/>
        <end position="20"/>
    </location>
</feature>
<dbReference type="PANTHER" id="PTHR34512">
    <property type="entry name" value="CELL SURFACE PROTEIN"/>
    <property type="match status" value="1"/>
</dbReference>
<dbReference type="SUPFAM" id="SSF50998">
    <property type="entry name" value="Quinoprotein alcohol dehydrogenase-like"/>
    <property type="match status" value="1"/>
</dbReference>
<dbReference type="InterPro" id="IPR018391">
    <property type="entry name" value="PQQ_b-propeller_rpt"/>
</dbReference>
<dbReference type="Pfam" id="PF13360">
    <property type="entry name" value="PQQ_2"/>
    <property type="match status" value="2"/>
</dbReference>
<dbReference type="Pfam" id="PF16371">
    <property type="entry name" value="MetallophosN"/>
    <property type="match status" value="1"/>
</dbReference>
<feature type="domain" description="Pyrrolo-quinoline quinone repeat" evidence="3">
    <location>
        <begin position="644"/>
        <end position="821"/>
    </location>
</feature>